<accession>A0A1G8CLY7</accession>
<dbReference type="AlphaFoldDB" id="A0A1G8CLY7"/>
<feature type="transmembrane region" description="Helical" evidence="1">
    <location>
        <begin position="24"/>
        <end position="41"/>
    </location>
</feature>
<evidence type="ECO:0000256" key="1">
    <source>
        <dbReference type="SAM" id="Phobius"/>
    </source>
</evidence>
<keyword evidence="1" id="KW-0472">Membrane</keyword>
<organism evidence="2 3">
    <name type="scientific">Pseudomonas panipatensis</name>
    <dbReference type="NCBI Taxonomy" id="428992"/>
    <lineage>
        <taxon>Bacteria</taxon>
        <taxon>Pseudomonadati</taxon>
        <taxon>Pseudomonadota</taxon>
        <taxon>Gammaproteobacteria</taxon>
        <taxon>Pseudomonadales</taxon>
        <taxon>Pseudomonadaceae</taxon>
        <taxon>Pseudomonas</taxon>
    </lineage>
</organism>
<keyword evidence="1" id="KW-0812">Transmembrane</keyword>
<reference evidence="3" key="1">
    <citation type="submission" date="2016-10" db="EMBL/GenBank/DDBJ databases">
        <authorList>
            <person name="Varghese N."/>
            <person name="Submissions S."/>
        </authorList>
    </citation>
    <scope>NUCLEOTIDE SEQUENCE [LARGE SCALE GENOMIC DNA]</scope>
    <source>
        <strain evidence="3">CCM 7469</strain>
    </source>
</reference>
<evidence type="ECO:0000313" key="3">
    <source>
        <dbReference type="Proteomes" id="UP000199636"/>
    </source>
</evidence>
<dbReference type="Proteomes" id="UP000199636">
    <property type="component" value="Unassembled WGS sequence"/>
</dbReference>
<name>A0A1G8CLY7_9PSED</name>
<proteinExistence type="predicted"/>
<keyword evidence="1" id="KW-1133">Transmembrane helix</keyword>
<dbReference type="STRING" id="428992.SAMN05216272_101650"/>
<evidence type="ECO:0000313" key="2">
    <source>
        <dbReference type="EMBL" id="SDH46303.1"/>
    </source>
</evidence>
<protein>
    <recommendedName>
        <fullName evidence="4">Terminase</fullName>
    </recommendedName>
</protein>
<keyword evidence="3" id="KW-1185">Reference proteome</keyword>
<gene>
    <name evidence="2" type="ORF">SAMN05216272_101650</name>
</gene>
<sequence>MGKRHLHTTVWHWQIPADERQRHNLNLLAAPLFVAAALTLLSGVLQSSPSCALVGAIGAVAALAIQRRGHGLHA</sequence>
<dbReference type="EMBL" id="FNDS01000001">
    <property type="protein sequence ID" value="SDH46303.1"/>
    <property type="molecule type" value="Genomic_DNA"/>
</dbReference>
<evidence type="ECO:0008006" key="4">
    <source>
        <dbReference type="Google" id="ProtNLM"/>
    </source>
</evidence>
<dbReference type="RefSeq" id="WP_090260776.1">
    <property type="nucleotide sequence ID" value="NZ_FNDS01000001.1"/>
</dbReference>